<protein>
    <submittedName>
        <fullName evidence="13 14">La-related protein 7</fullName>
    </submittedName>
</protein>
<dbReference type="PANTHER" id="PTHR22792:SF62">
    <property type="entry name" value="LA-RELATED PROTEIN 7"/>
    <property type="match status" value="1"/>
</dbReference>
<accession>A0A8B8GDY4</accession>
<evidence type="ECO:0000256" key="1">
    <source>
        <dbReference type="ARBA" id="ARBA00004123"/>
    </source>
</evidence>
<dbReference type="PROSITE" id="PS50102">
    <property type="entry name" value="RRM"/>
    <property type="match status" value="1"/>
</dbReference>
<dbReference type="CTD" id="51574"/>
<dbReference type="Gene3D" id="1.10.10.10">
    <property type="entry name" value="Winged helix-like DNA-binding domain superfamily/Winged helix DNA-binding domain"/>
    <property type="match status" value="1"/>
</dbReference>
<evidence type="ECO:0000256" key="8">
    <source>
        <dbReference type="SAM" id="MobiDB-lite"/>
    </source>
</evidence>
<feature type="compositionally biased region" description="Basic residues" evidence="8">
    <location>
        <begin position="251"/>
        <end position="261"/>
    </location>
</feature>
<feature type="region of interest" description="Disordered" evidence="8">
    <location>
        <begin position="248"/>
        <end position="282"/>
    </location>
</feature>
<keyword evidence="3 7" id="KW-0694">RNA-binding</keyword>
<evidence type="ECO:0000256" key="5">
    <source>
        <dbReference type="ARBA" id="ARBA00023163"/>
    </source>
</evidence>
<dbReference type="InterPro" id="IPR036388">
    <property type="entry name" value="WH-like_DNA-bd_sf"/>
</dbReference>
<dbReference type="GO" id="GO:0006396">
    <property type="term" value="P:RNA processing"/>
    <property type="evidence" value="ECO:0007669"/>
    <property type="project" value="InterPro"/>
</dbReference>
<evidence type="ECO:0000256" key="6">
    <source>
        <dbReference type="ARBA" id="ARBA00023242"/>
    </source>
</evidence>
<keyword evidence="4" id="KW-0805">Transcription regulation</keyword>
<dbReference type="OrthoDB" id="439993at2759"/>
<feature type="compositionally biased region" description="Basic residues" evidence="8">
    <location>
        <begin position="324"/>
        <end position="334"/>
    </location>
</feature>
<organism evidence="12 13">
    <name type="scientific">Sipha flava</name>
    <name type="common">yellow sugarcane aphid</name>
    <dbReference type="NCBI Taxonomy" id="143950"/>
    <lineage>
        <taxon>Eukaryota</taxon>
        <taxon>Metazoa</taxon>
        <taxon>Ecdysozoa</taxon>
        <taxon>Arthropoda</taxon>
        <taxon>Hexapoda</taxon>
        <taxon>Insecta</taxon>
        <taxon>Pterygota</taxon>
        <taxon>Neoptera</taxon>
        <taxon>Paraneoptera</taxon>
        <taxon>Hemiptera</taxon>
        <taxon>Sternorrhyncha</taxon>
        <taxon>Aphidomorpha</taxon>
        <taxon>Aphidoidea</taxon>
        <taxon>Aphididae</taxon>
        <taxon>Sipha</taxon>
    </lineage>
</organism>
<dbReference type="SUPFAM" id="SSF54928">
    <property type="entry name" value="RNA-binding domain, RBD"/>
    <property type="match status" value="1"/>
</dbReference>
<dbReference type="InterPro" id="IPR036390">
    <property type="entry name" value="WH_DNA-bd_sf"/>
</dbReference>
<dbReference type="GO" id="GO:1990904">
    <property type="term" value="C:ribonucleoprotein complex"/>
    <property type="evidence" value="ECO:0007669"/>
    <property type="project" value="UniProtKB-UniRule"/>
</dbReference>
<dbReference type="GO" id="GO:0005634">
    <property type="term" value="C:nucleus"/>
    <property type="evidence" value="ECO:0007669"/>
    <property type="project" value="UniProtKB-SubCell"/>
</dbReference>
<dbReference type="CDD" id="cd07323">
    <property type="entry name" value="LAM"/>
    <property type="match status" value="1"/>
</dbReference>
<feature type="domain" description="RRM" evidence="9">
    <location>
        <begin position="121"/>
        <end position="185"/>
    </location>
</feature>
<sequence length="539" mass="62810">MEPSSDISIESVEEDIKKSSLNRVRKRKKQLHRELKKLVEFYLSDANLRKDRYFGSLMQTNQCISVDTFLNCNKIKILTTNPEDIIKAIESSDIVAVSDCKTNIYRIKPVEEKQPEDIERCTVYVEQLPAKADHDWVKSMFEKYGSVAYVSLPKFKSGTIKRFAFVEFINEESAKNVIEEYKKLHKETKILPEELQSIITFKEDEDKKDINESSENTNSVKKRKLSVSNEGVKEKKIKKEIIKVSSTGIKNNKKKKKKDKHRKSDLDSEQKNSSFEISDCENNQRTILNESVDSSIEKPIDIMPSDDVKKDSNIEINNEDSTVKKKRKRNKGKKVKLEANISSPGLRIMSKTEWRKLRNKFLNMQREKMSLLKAQLRRPKYITNFNTNKNPDDNDEQFKNIENLETQKPINTDIRVKYEPGVILKILFSNPIECDKVFKAEAKSDPNVKFVDVVNNFEAYVRCDSQESAKKIVDENRWPQTSLVIGEEEKAYWQKIEHDREIKCVKQKGTKKPRGRVKLINRAEKLLAQHVKFTQDNDE</sequence>
<evidence type="ECO:0000313" key="14">
    <source>
        <dbReference type="RefSeq" id="XP_025421159.1"/>
    </source>
</evidence>
<dbReference type="RefSeq" id="XP_025421159.1">
    <property type="nucleotide sequence ID" value="XM_025565374.1"/>
</dbReference>
<gene>
    <name evidence="13 14" type="primary">LOC112691221</name>
</gene>
<dbReference type="GO" id="GO:0003723">
    <property type="term" value="F:RNA binding"/>
    <property type="evidence" value="ECO:0007669"/>
    <property type="project" value="UniProtKB-UniRule"/>
</dbReference>
<dbReference type="Pfam" id="PF05383">
    <property type="entry name" value="La"/>
    <property type="match status" value="1"/>
</dbReference>
<dbReference type="GeneID" id="112691221"/>
<evidence type="ECO:0000259" key="10">
    <source>
        <dbReference type="PROSITE" id="PS50961"/>
    </source>
</evidence>
<evidence type="ECO:0000259" key="11">
    <source>
        <dbReference type="PROSITE" id="PS51939"/>
    </source>
</evidence>
<evidence type="ECO:0000313" key="13">
    <source>
        <dbReference type="RefSeq" id="XP_025421158.1"/>
    </source>
</evidence>
<evidence type="ECO:0000256" key="3">
    <source>
        <dbReference type="ARBA" id="ARBA00022884"/>
    </source>
</evidence>
<dbReference type="PROSITE" id="PS50961">
    <property type="entry name" value="HTH_LA"/>
    <property type="match status" value="1"/>
</dbReference>
<dbReference type="Gene3D" id="3.30.70.330">
    <property type="match status" value="2"/>
</dbReference>
<dbReference type="InterPro" id="IPR006630">
    <property type="entry name" value="La_HTH"/>
</dbReference>
<evidence type="ECO:0000259" key="9">
    <source>
        <dbReference type="PROSITE" id="PS50102"/>
    </source>
</evidence>
<evidence type="ECO:0000256" key="2">
    <source>
        <dbReference type="ARBA" id="ARBA00008680"/>
    </source>
</evidence>
<name>A0A8B8GDY4_9HEMI</name>
<feature type="domain" description="XRRM" evidence="11">
    <location>
        <begin position="417"/>
        <end position="525"/>
    </location>
</feature>
<dbReference type="SMART" id="SM00360">
    <property type="entry name" value="RRM"/>
    <property type="match status" value="1"/>
</dbReference>
<dbReference type="Pfam" id="PF00076">
    <property type="entry name" value="RRM_1"/>
    <property type="match status" value="1"/>
</dbReference>
<keyword evidence="12" id="KW-1185">Reference proteome</keyword>
<keyword evidence="6" id="KW-0539">Nucleus</keyword>
<comment type="subcellular location">
    <subcellularLocation>
        <location evidence="1">Nucleus</location>
    </subcellularLocation>
</comment>
<proteinExistence type="inferred from homology"/>
<dbReference type="InterPro" id="IPR045180">
    <property type="entry name" value="La_dom_prot"/>
</dbReference>
<dbReference type="RefSeq" id="XP_025421158.1">
    <property type="nucleotide sequence ID" value="XM_025565373.1"/>
</dbReference>
<keyword evidence="5" id="KW-0804">Transcription</keyword>
<dbReference type="Pfam" id="PF08777">
    <property type="entry name" value="RRM_3"/>
    <property type="match status" value="1"/>
</dbReference>
<dbReference type="PROSITE" id="PS51939">
    <property type="entry name" value="XRRM"/>
    <property type="match status" value="1"/>
</dbReference>
<dbReference type="AlphaFoldDB" id="A0A8B8GDY4"/>
<feature type="region of interest" description="Disordered" evidence="8">
    <location>
        <begin position="301"/>
        <end position="335"/>
    </location>
</feature>
<dbReference type="InterPro" id="IPR014886">
    <property type="entry name" value="La_xRRM"/>
</dbReference>
<dbReference type="InterPro" id="IPR035979">
    <property type="entry name" value="RBD_domain_sf"/>
</dbReference>
<dbReference type="InterPro" id="IPR012677">
    <property type="entry name" value="Nucleotide-bd_a/b_plait_sf"/>
</dbReference>
<feature type="compositionally biased region" description="Basic and acidic residues" evidence="8">
    <location>
        <begin position="301"/>
        <end position="313"/>
    </location>
</feature>
<dbReference type="InterPro" id="IPR000504">
    <property type="entry name" value="RRM_dom"/>
</dbReference>
<dbReference type="PANTHER" id="PTHR22792">
    <property type="entry name" value="LUPUS LA PROTEIN-RELATED"/>
    <property type="match status" value="1"/>
</dbReference>
<dbReference type="Proteomes" id="UP000694846">
    <property type="component" value="Unplaced"/>
</dbReference>
<comment type="similarity">
    <text evidence="2">Belongs to the LARP7 family.</text>
</comment>
<dbReference type="PRINTS" id="PR00302">
    <property type="entry name" value="LUPUSLA"/>
</dbReference>
<dbReference type="SMART" id="SM00715">
    <property type="entry name" value="LA"/>
    <property type="match status" value="1"/>
</dbReference>
<reference evidence="13 14" key="1">
    <citation type="submission" date="2025-04" db="UniProtKB">
        <authorList>
            <consortium name="RefSeq"/>
        </authorList>
    </citation>
    <scope>IDENTIFICATION</scope>
    <source>
        <tissue evidence="13 14">Whole body</tissue>
    </source>
</reference>
<dbReference type="SUPFAM" id="SSF46785">
    <property type="entry name" value="Winged helix' DNA-binding domain"/>
    <property type="match status" value="1"/>
</dbReference>
<feature type="compositionally biased region" description="Polar residues" evidence="8">
    <location>
        <begin position="271"/>
        <end position="282"/>
    </location>
</feature>
<evidence type="ECO:0000256" key="7">
    <source>
        <dbReference type="PROSITE-ProRule" id="PRU00332"/>
    </source>
</evidence>
<dbReference type="InterPro" id="IPR002344">
    <property type="entry name" value="Lupus_La"/>
</dbReference>
<evidence type="ECO:0000313" key="12">
    <source>
        <dbReference type="Proteomes" id="UP000694846"/>
    </source>
</evidence>
<evidence type="ECO:0000256" key="4">
    <source>
        <dbReference type="ARBA" id="ARBA00023015"/>
    </source>
</evidence>
<feature type="domain" description="HTH La-type RNA-binding" evidence="10">
    <location>
        <begin position="25"/>
        <end position="114"/>
    </location>
</feature>